<dbReference type="Pfam" id="PF20586">
    <property type="entry name" value="DUF6788"/>
    <property type="match status" value="1"/>
</dbReference>
<protein>
    <recommendedName>
        <fullName evidence="1">DUF6788 domain-containing protein</fullName>
    </recommendedName>
</protein>
<name>A0A1J5Q5N4_9ZZZZ</name>
<sequence>MVETSLGLTQYILTVLLLLVKKRNPKTMASTRQTTAALQAEIKQLKAALAEIGIVLRGSVTERYMPCGRPGCRCQAKPAALHGPYFQWTTKVDGKTKTVRLRPEEVPLYREWIANGRRLDQIIRDWEQTGLAAAELIRGK</sequence>
<accession>A0A1J5Q5N4</accession>
<reference evidence="2" key="1">
    <citation type="submission" date="2016-10" db="EMBL/GenBank/DDBJ databases">
        <title>Sequence of Gallionella enrichment culture.</title>
        <authorList>
            <person name="Poehlein A."/>
            <person name="Muehling M."/>
            <person name="Daniel R."/>
        </authorList>
    </citation>
    <scope>NUCLEOTIDE SEQUENCE</scope>
</reference>
<proteinExistence type="predicted"/>
<organism evidence="2">
    <name type="scientific">mine drainage metagenome</name>
    <dbReference type="NCBI Taxonomy" id="410659"/>
    <lineage>
        <taxon>unclassified sequences</taxon>
        <taxon>metagenomes</taxon>
        <taxon>ecological metagenomes</taxon>
    </lineage>
</organism>
<feature type="domain" description="DUF6788" evidence="1">
    <location>
        <begin position="37"/>
        <end position="110"/>
    </location>
</feature>
<evidence type="ECO:0000313" key="2">
    <source>
        <dbReference type="EMBL" id="OIQ75303.1"/>
    </source>
</evidence>
<dbReference type="AlphaFoldDB" id="A0A1J5Q5N4"/>
<comment type="caution">
    <text evidence="2">The sequence shown here is derived from an EMBL/GenBank/DDBJ whole genome shotgun (WGS) entry which is preliminary data.</text>
</comment>
<evidence type="ECO:0000259" key="1">
    <source>
        <dbReference type="Pfam" id="PF20586"/>
    </source>
</evidence>
<dbReference type="EMBL" id="MLJW01002209">
    <property type="protein sequence ID" value="OIQ75303.1"/>
    <property type="molecule type" value="Genomic_DNA"/>
</dbReference>
<gene>
    <name evidence="2" type="ORF">GALL_430310</name>
</gene>
<dbReference type="InterPro" id="IPR046738">
    <property type="entry name" value="DUF6788"/>
</dbReference>